<dbReference type="Proteomes" id="UP000295129">
    <property type="component" value="Unassembled WGS sequence"/>
</dbReference>
<reference evidence="15 16" key="1">
    <citation type="submission" date="2019-03" db="EMBL/GenBank/DDBJ databases">
        <title>Genomic Encyclopedia of Type Strains, Phase IV (KMG-IV): sequencing the most valuable type-strain genomes for metagenomic binning, comparative biology and taxonomic classification.</title>
        <authorList>
            <person name="Goeker M."/>
        </authorList>
    </citation>
    <scope>NUCLEOTIDE SEQUENCE [LARGE SCALE GENOMIC DNA]</scope>
    <source>
        <strain evidence="15 16">DSM 12121</strain>
    </source>
</reference>
<dbReference type="NCBIfam" id="TIGR00396">
    <property type="entry name" value="leuS_bact"/>
    <property type="match status" value="1"/>
</dbReference>
<dbReference type="SUPFAM" id="SSF52374">
    <property type="entry name" value="Nucleotidylyl transferase"/>
    <property type="match status" value="1"/>
</dbReference>
<feature type="domain" description="Aminoacyl-tRNA synthetase class Ia" evidence="11">
    <location>
        <begin position="471"/>
        <end position="627"/>
    </location>
</feature>
<evidence type="ECO:0000256" key="8">
    <source>
        <dbReference type="ARBA" id="ARBA00047469"/>
    </source>
</evidence>
<dbReference type="InterPro" id="IPR002302">
    <property type="entry name" value="Leu-tRNA-ligase"/>
</dbReference>
<comment type="similarity">
    <text evidence="1 9 10">Belongs to the class-I aminoacyl-tRNA synthetase family.</text>
</comment>
<keyword evidence="6 9" id="KW-0648">Protein biosynthesis</keyword>
<feature type="domain" description="Methionyl/Leucyl tRNA synthetase" evidence="13">
    <location>
        <begin position="86"/>
        <end position="218"/>
    </location>
</feature>
<dbReference type="FunFam" id="1.10.730.10:FF:000003">
    <property type="entry name" value="Leucine--tRNA ligase"/>
    <property type="match status" value="1"/>
</dbReference>
<dbReference type="AlphaFoldDB" id="A0A4R6E7H4"/>
<sequence>MEFGIQFPLDAVFLPCPSARFPNRHAPSGGFGIYFRVFNALNSRTPPMQDKYQPAAVETAAQQHWESTSAFRVVEDTARPKYYCLSMFPYPSGKLHMGHVRNYTIGDVLARYHRMRGYNVLQPMGWDAFGMPAENAAIQNNVPPAKWTYANIEYMKAQLKRLGFAIDWSRELATCTPAYYRWEQWLFTRLYEKGLIYKKLGTVNWDPVDETVLANEQVIDGRGWRSGALVEKREIPMYYMKITAYADELLEALDGLSGWPEQVKLMQKNWIGRSEGLEVHFPYDLSTIGKSGVLKVFTTRGDTLMGATYVAVAAEHPLAAQAAAGNPELAAFIEECKQGGVAEADLATMEKKGMPTGLRVVHPITGEYLPVWVANYVLMGYGEGAVMAVPAHDERDFAFAHRYRLPIKMVVRSTHDAYENVAAPWLDAYAEHGRLVNSGKYDGLHFQDAVDAIAADLAAKGLGAKRVQYRLRDWGISRQRYWGCPIPMIHCSDCGDVPVPDEQLPVVLPEDVEITGRGSPLAKMASFYECSCPKCGKPARRETDTMDTFVESSWYFLRYACADNAGAMVDERVNYWAPADQYIGGIEHAILHLLYSRFFTRAMRDCGLVEVSEPFTNLLTQGMVVAETYYRETEGGKKLWLNPADVQVERDERGRIVAARLASDGEPVVIGGTEKMSKSKNNGVDPQALVDQYGADTARLFIIFAAPPDQQLEWSDSGVEGASRFLRRVWNLGHVFATEIRPALPAVRKLVAGELPAALADVRREIHTHLKQANYDFGKHQFNTVVSAAMKILNALEKAPREDAAAHAEVVEEGFSILVRLLSPITPHIAHALWQDCGFGGELLATAWPEPLEAALKQDELELVLQVNGKLRGSLKVAADASKSAIEAQALASEAAQKFMEGKPPKKVVVVPGRLVNIVV</sequence>
<dbReference type="Pfam" id="PF08264">
    <property type="entry name" value="Anticodon_1"/>
    <property type="match status" value="1"/>
</dbReference>
<dbReference type="EC" id="6.1.1.4" evidence="9"/>
<dbReference type="GO" id="GO:0002161">
    <property type="term" value="F:aminoacyl-tRNA deacylase activity"/>
    <property type="evidence" value="ECO:0007669"/>
    <property type="project" value="InterPro"/>
</dbReference>
<evidence type="ECO:0000256" key="1">
    <source>
        <dbReference type="ARBA" id="ARBA00005594"/>
    </source>
</evidence>
<dbReference type="PROSITE" id="PS00178">
    <property type="entry name" value="AA_TRNA_LIGASE_I"/>
    <property type="match status" value="1"/>
</dbReference>
<evidence type="ECO:0000256" key="3">
    <source>
        <dbReference type="ARBA" id="ARBA00022598"/>
    </source>
</evidence>
<evidence type="ECO:0000256" key="7">
    <source>
        <dbReference type="ARBA" id="ARBA00023146"/>
    </source>
</evidence>
<comment type="subcellular location">
    <subcellularLocation>
        <location evidence="9">Cytoplasm</location>
    </subcellularLocation>
</comment>
<feature type="short sequence motif" description="'HIGH' region" evidence="9">
    <location>
        <begin position="89"/>
        <end position="99"/>
    </location>
</feature>
<evidence type="ECO:0000313" key="16">
    <source>
        <dbReference type="Proteomes" id="UP000295129"/>
    </source>
</evidence>
<evidence type="ECO:0000256" key="5">
    <source>
        <dbReference type="ARBA" id="ARBA00022840"/>
    </source>
</evidence>
<feature type="binding site" evidence="9">
    <location>
        <position position="678"/>
    </location>
    <ligand>
        <name>ATP</name>
        <dbReference type="ChEBI" id="CHEBI:30616"/>
    </ligand>
</feature>
<dbReference type="SUPFAM" id="SSF50677">
    <property type="entry name" value="ValRS/IleRS/LeuRS editing domain"/>
    <property type="match status" value="1"/>
</dbReference>
<dbReference type="CDD" id="cd07958">
    <property type="entry name" value="Anticodon_Ia_Leu_BEm"/>
    <property type="match status" value="1"/>
</dbReference>
<evidence type="ECO:0000313" key="15">
    <source>
        <dbReference type="EMBL" id="TDN53881.1"/>
    </source>
</evidence>
<dbReference type="Pfam" id="PF09334">
    <property type="entry name" value="tRNA-synt_1g"/>
    <property type="match status" value="1"/>
</dbReference>
<comment type="caution">
    <text evidence="15">The sequence shown here is derived from an EMBL/GenBank/DDBJ whole genome shotgun (WGS) entry which is preliminary data.</text>
</comment>
<dbReference type="Gene3D" id="3.90.740.10">
    <property type="entry name" value="Valyl/Leucyl/Isoleucyl-tRNA synthetase, editing domain"/>
    <property type="match status" value="1"/>
</dbReference>
<dbReference type="PANTHER" id="PTHR43740">
    <property type="entry name" value="LEUCYL-TRNA SYNTHETASE"/>
    <property type="match status" value="1"/>
</dbReference>
<keyword evidence="4 9" id="KW-0547">Nucleotide-binding</keyword>
<evidence type="ECO:0000256" key="9">
    <source>
        <dbReference type="HAMAP-Rule" id="MF_00049"/>
    </source>
</evidence>
<dbReference type="Pfam" id="PF00133">
    <property type="entry name" value="tRNA-synt_1"/>
    <property type="match status" value="2"/>
</dbReference>
<evidence type="ECO:0000259" key="12">
    <source>
        <dbReference type="Pfam" id="PF08264"/>
    </source>
</evidence>
<dbReference type="FunFam" id="3.90.740.10:FF:000012">
    <property type="entry name" value="Leucine--tRNA ligase"/>
    <property type="match status" value="1"/>
</dbReference>
<feature type="domain" description="Aminoacyl-tRNA synthetase class Ia" evidence="11">
    <location>
        <begin position="674"/>
        <end position="714"/>
    </location>
</feature>
<dbReference type="EMBL" id="SNVV01000004">
    <property type="protein sequence ID" value="TDN53881.1"/>
    <property type="molecule type" value="Genomic_DNA"/>
</dbReference>
<dbReference type="SUPFAM" id="SSF47323">
    <property type="entry name" value="Anticodon-binding domain of a subclass of class I aminoacyl-tRNA synthetases"/>
    <property type="match status" value="1"/>
</dbReference>
<keyword evidence="5 9" id="KW-0067">ATP-binding</keyword>
<dbReference type="InterPro" id="IPR001412">
    <property type="entry name" value="aa-tRNA-synth_I_CS"/>
</dbReference>
<dbReference type="FunFam" id="3.40.50.620:FF:000003">
    <property type="entry name" value="Leucine--tRNA ligase"/>
    <property type="match status" value="1"/>
</dbReference>
<dbReference type="Gene3D" id="3.10.20.590">
    <property type="match status" value="1"/>
</dbReference>
<keyword evidence="2 9" id="KW-0963">Cytoplasm</keyword>
<dbReference type="InterPro" id="IPR015413">
    <property type="entry name" value="Methionyl/Leucyl_tRNA_Synth"/>
</dbReference>
<dbReference type="GO" id="GO:0006429">
    <property type="term" value="P:leucyl-tRNA aminoacylation"/>
    <property type="evidence" value="ECO:0007669"/>
    <property type="project" value="UniProtKB-UniRule"/>
</dbReference>
<keyword evidence="7 9" id="KW-0030">Aminoacyl-tRNA synthetase</keyword>
<dbReference type="Gene3D" id="3.40.50.620">
    <property type="entry name" value="HUPs"/>
    <property type="match status" value="2"/>
</dbReference>
<keyword evidence="16" id="KW-1185">Reference proteome</keyword>
<evidence type="ECO:0000256" key="6">
    <source>
        <dbReference type="ARBA" id="ARBA00022917"/>
    </source>
</evidence>
<dbReference type="Gene3D" id="2.20.28.290">
    <property type="match status" value="1"/>
</dbReference>
<dbReference type="InterPro" id="IPR013155">
    <property type="entry name" value="M/V/L/I-tRNA-synth_anticd-bd"/>
</dbReference>
<dbReference type="InterPro" id="IPR009008">
    <property type="entry name" value="Val/Leu/Ile-tRNA-synth_edit"/>
</dbReference>
<dbReference type="FunFam" id="2.20.28.290:FF:000001">
    <property type="entry name" value="Leucine--tRNA ligase"/>
    <property type="match status" value="1"/>
</dbReference>
<dbReference type="InterPro" id="IPR009080">
    <property type="entry name" value="tRNAsynth_Ia_anticodon-bd"/>
</dbReference>
<dbReference type="PRINTS" id="PR00985">
    <property type="entry name" value="TRNASYNTHLEU"/>
</dbReference>
<dbReference type="HAMAP" id="MF_00049_B">
    <property type="entry name" value="Leu_tRNA_synth_B"/>
    <property type="match status" value="1"/>
</dbReference>
<dbReference type="GO" id="GO:0005524">
    <property type="term" value="F:ATP binding"/>
    <property type="evidence" value="ECO:0007669"/>
    <property type="project" value="UniProtKB-UniRule"/>
</dbReference>
<dbReference type="GO" id="GO:0004823">
    <property type="term" value="F:leucine-tRNA ligase activity"/>
    <property type="evidence" value="ECO:0007669"/>
    <property type="project" value="UniProtKB-UniRule"/>
</dbReference>
<dbReference type="Gene3D" id="1.10.730.10">
    <property type="entry name" value="Isoleucyl-tRNA Synthetase, Domain 1"/>
    <property type="match status" value="2"/>
</dbReference>
<evidence type="ECO:0000259" key="14">
    <source>
        <dbReference type="Pfam" id="PF13603"/>
    </source>
</evidence>
<dbReference type="InterPro" id="IPR014729">
    <property type="entry name" value="Rossmann-like_a/b/a_fold"/>
</dbReference>
<dbReference type="FunFam" id="3.40.50.620:FF:000056">
    <property type="entry name" value="Leucine--tRNA ligase"/>
    <property type="match status" value="1"/>
</dbReference>
<protein>
    <recommendedName>
        <fullName evidence="9">Leucine--tRNA ligase</fullName>
        <ecNumber evidence="9">6.1.1.4</ecNumber>
    </recommendedName>
    <alternativeName>
        <fullName evidence="9">Leucyl-tRNA synthetase</fullName>
        <shortName evidence="9">LeuRS</shortName>
    </alternativeName>
</protein>
<proteinExistence type="inferred from homology"/>
<dbReference type="CDD" id="cd00812">
    <property type="entry name" value="LeuRS_core"/>
    <property type="match status" value="1"/>
</dbReference>
<keyword evidence="3 9" id="KW-0436">Ligase</keyword>
<evidence type="ECO:0000259" key="13">
    <source>
        <dbReference type="Pfam" id="PF09334"/>
    </source>
</evidence>
<evidence type="ECO:0000256" key="10">
    <source>
        <dbReference type="RuleBase" id="RU363035"/>
    </source>
</evidence>
<accession>A0A4R6E7H4</accession>
<dbReference type="InterPro" id="IPR002300">
    <property type="entry name" value="aa-tRNA-synth_Ia"/>
</dbReference>
<feature type="short sequence motif" description="'KMSKS' region" evidence="9">
    <location>
        <begin position="675"/>
        <end position="679"/>
    </location>
</feature>
<dbReference type="Pfam" id="PF13603">
    <property type="entry name" value="tRNA-synt_1_2"/>
    <property type="match status" value="1"/>
</dbReference>
<feature type="domain" description="Methionyl/Valyl/Leucyl/Isoleucyl-tRNA synthetase anticodon-binding" evidence="12">
    <location>
        <begin position="763"/>
        <end position="885"/>
    </location>
</feature>
<evidence type="ECO:0000259" key="11">
    <source>
        <dbReference type="Pfam" id="PF00133"/>
    </source>
</evidence>
<feature type="domain" description="Leucyl-tRNA synthetase editing" evidence="14">
    <location>
        <begin position="268"/>
        <end position="457"/>
    </location>
</feature>
<organism evidence="15 16">
    <name type="scientific">Azoarcus indigens</name>
    <dbReference type="NCBI Taxonomy" id="29545"/>
    <lineage>
        <taxon>Bacteria</taxon>
        <taxon>Pseudomonadati</taxon>
        <taxon>Pseudomonadota</taxon>
        <taxon>Betaproteobacteria</taxon>
        <taxon>Rhodocyclales</taxon>
        <taxon>Zoogloeaceae</taxon>
        <taxon>Azoarcus</taxon>
    </lineage>
</organism>
<dbReference type="GO" id="GO:0005829">
    <property type="term" value="C:cytosol"/>
    <property type="evidence" value="ECO:0007669"/>
    <property type="project" value="TreeGrafter"/>
</dbReference>
<name>A0A4R6E7H4_9RHOO</name>
<dbReference type="FunFam" id="3.10.20.590:FF:000001">
    <property type="entry name" value="Leucine--tRNA ligase"/>
    <property type="match status" value="1"/>
</dbReference>
<evidence type="ECO:0000256" key="2">
    <source>
        <dbReference type="ARBA" id="ARBA00022490"/>
    </source>
</evidence>
<gene>
    <name evidence="9" type="primary">leuS</name>
    <name evidence="15" type="ORF">C7389_104236</name>
</gene>
<evidence type="ECO:0000256" key="4">
    <source>
        <dbReference type="ARBA" id="ARBA00022741"/>
    </source>
</evidence>
<dbReference type="PANTHER" id="PTHR43740:SF2">
    <property type="entry name" value="LEUCINE--TRNA LIGASE, MITOCHONDRIAL"/>
    <property type="match status" value="1"/>
</dbReference>
<dbReference type="InterPro" id="IPR025709">
    <property type="entry name" value="Leu_tRNA-synth_edit"/>
</dbReference>
<comment type="catalytic activity">
    <reaction evidence="8 9">
        <text>tRNA(Leu) + L-leucine + ATP = L-leucyl-tRNA(Leu) + AMP + diphosphate</text>
        <dbReference type="Rhea" id="RHEA:11688"/>
        <dbReference type="Rhea" id="RHEA-COMP:9613"/>
        <dbReference type="Rhea" id="RHEA-COMP:9622"/>
        <dbReference type="ChEBI" id="CHEBI:30616"/>
        <dbReference type="ChEBI" id="CHEBI:33019"/>
        <dbReference type="ChEBI" id="CHEBI:57427"/>
        <dbReference type="ChEBI" id="CHEBI:78442"/>
        <dbReference type="ChEBI" id="CHEBI:78494"/>
        <dbReference type="ChEBI" id="CHEBI:456215"/>
        <dbReference type="EC" id="6.1.1.4"/>
    </reaction>
</comment>